<organism evidence="1 2">
    <name type="scientific">Pararge aegeria aegeria</name>
    <dbReference type="NCBI Taxonomy" id="348720"/>
    <lineage>
        <taxon>Eukaryota</taxon>
        <taxon>Metazoa</taxon>
        <taxon>Ecdysozoa</taxon>
        <taxon>Arthropoda</taxon>
        <taxon>Hexapoda</taxon>
        <taxon>Insecta</taxon>
        <taxon>Pterygota</taxon>
        <taxon>Neoptera</taxon>
        <taxon>Endopterygota</taxon>
        <taxon>Lepidoptera</taxon>
        <taxon>Glossata</taxon>
        <taxon>Ditrysia</taxon>
        <taxon>Papilionoidea</taxon>
        <taxon>Nymphalidae</taxon>
        <taxon>Satyrinae</taxon>
        <taxon>Satyrini</taxon>
        <taxon>Parargina</taxon>
        <taxon>Pararge</taxon>
    </lineage>
</organism>
<protein>
    <submittedName>
        <fullName evidence="1">Jg18437 protein</fullName>
    </submittedName>
</protein>
<dbReference type="AlphaFoldDB" id="A0A8S4SAA7"/>
<keyword evidence="2" id="KW-1185">Reference proteome</keyword>
<evidence type="ECO:0000313" key="1">
    <source>
        <dbReference type="EMBL" id="CAH2264372.1"/>
    </source>
</evidence>
<dbReference type="Proteomes" id="UP000838756">
    <property type="component" value="Unassembled WGS sequence"/>
</dbReference>
<gene>
    <name evidence="1" type="primary">jg18437</name>
    <name evidence="1" type="ORF">PAEG_LOCUS24597</name>
</gene>
<proteinExistence type="predicted"/>
<reference evidence="1" key="1">
    <citation type="submission" date="2022-03" db="EMBL/GenBank/DDBJ databases">
        <authorList>
            <person name="Lindestad O."/>
        </authorList>
    </citation>
    <scope>NUCLEOTIDE SEQUENCE</scope>
</reference>
<evidence type="ECO:0000313" key="2">
    <source>
        <dbReference type="Proteomes" id="UP000838756"/>
    </source>
</evidence>
<accession>A0A8S4SAA7</accession>
<sequence length="79" mass="8809">MNKKELTDIIITRHDFRHVESTGACGYRCNVGVAEGQPRSCEQTGDQPSAAPHVPIATSCHCENRITTHYLENQIKEIT</sequence>
<comment type="caution">
    <text evidence="1">The sequence shown here is derived from an EMBL/GenBank/DDBJ whole genome shotgun (WGS) entry which is preliminary data.</text>
</comment>
<name>A0A8S4SAA7_9NEOP</name>
<dbReference type="EMBL" id="CAKXAJ010026254">
    <property type="protein sequence ID" value="CAH2264372.1"/>
    <property type="molecule type" value="Genomic_DNA"/>
</dbReference>